<keyword evidence="1" id="KW-0805">Transcription regulation</keyword>
<dbReference type="OrthoDB" id="234496at2"/>
<dbReference type="Pfam" id="PF00532">
    <property type="entry name" value="Peripla_BP_1"/>
    <property type="match status" value="1"/>
</dbReference>
<dbReference type="EMBL" id="SJST01000001">
    <property type="protein sequence ID" value="TCD16440.1"/>
    <property type="molecule type" value="Genomic_DNA"/>
</dbReference>
<evidence type="ECO:0000256" key="2">
    <source>
        <dbReference type="ARBA" id="ARBA00023125"/>
    </source>
</evidence>
<accession>A0A4R0PJ19</accession>
<name>A0A4R0PJ19_9HYPH</name>
<dbReference type="InterPro" id="IPR010982">
    <property type="entry name" value="Lambda_DNA-bd_dom_sf"/>
</dbReference>
<evidence type="ECO:0000256" key="3">
    <source>
        <dbReference type="ARBA" id="ARBA00023163"/>
    </source>
</evidence>
<feature type="domain" description="HTH lacI-type" evidence="4">
    <location>
        <begin position="1"/>
        <end position="55"/>
    </location>
</feature>
<keyword evidence="3" id="KW-0804">Transcription</keyword>
<dbReference type="GO" id="GO:0003700">
    <property type="term" value="F:DNA-binding transcription factor activity"/>
    <property type="evidence" value="ECO:0007669"/>
    <property type="project" value="TreeGrafter"/>
</dbReference>
<comment type="caution">
    <text evidence="5">The sequence shown here is derived from an EMBL/GenBank/DDBJ whole genome shotgun (WGS) entry which is preliminary data.</text>
</comment>
<sequence length="340" mass="37558">MNLKELSRRLGLSQTTVSRALNGYPEVSEKTRRRVAEYAERLNYQPNPNATRLATGKSNTIGHVIPLSGHDMINPHFSDFIAGAGEVYNRRGYDMLISVVNAAEQSMTYKTFHRNKRVDGVIVHSPTIDDDRIAMLNRMRIPFVVHGRTGDPEDSYSWVDVDNADAFQKATRYLLELGHRRIALINGLEPMTFAARRREGYEAALVGFGLKPDKGLVGSAEMIEPNGHKWMGRLLDSPAPPTAVLCSSILTTMGAMRLLRERGLTPGRDMSIVGYDDRLSFLPSSGEDKALTAVRSGIRLAGSHCADMLIDQIEGKTGNRHLLLEAEFVIGNSTGPAPRN</sequence>
<dbReference type="CDD" id="cd20010">
    <property type="entry name" value="PBP1_AglR-like"/>
    <property type="match status" value="1"/>
</dbReference>
<dbReference type="AlphaFoldDB" id="A0A4R0PJ19"/>
<gene>
    <name evidence="5" type="ORF">E0D97_03170</name>
</gene>
<dbReference type="RefSeq" id="WP_131565309.1">
    <property type="nucleotide sequence ID" value="NZ_JAINFK010000001.1"/>
</dbReference>
<keyword evidence="2" id="KW-0238">DNA-binding</keyword>
<evidence type="ECO:0000256" key="1">
    <source>
        <dbReference type="ARBA" id="ARBA00023015"/>
    </source>
</evidence>
<evidence type="ECO:0000313" key="5">
    <source>
        <dbReference type="EMBL" id="TCD16440.1"/>
    </source>
</evidence>
<dbReference type="Gene3D" id="3.40.50.2300">
    <property type="match status" value="2"/>
</dbReference>
<dbReference type="CDD" id="cd01392">
    <property type="entry name" value="HTH_LacI"/>
    <property type="match status" value="1"/>
</dbReference>
<reference evidence="5 6" key="1">
    <citation type="journal article" date="2015" name="Antonie Van Leeuwenhoek">
        <title>Oricola cellulosilytica gen. nov., sp. nov., a cellulose-degrading bacterium of the family Phyllobacteriaceae isolated from surface seashore water, and emended descriptions of Mesorhizobium loti and Phyllobacterium myrsinacearum.</title>
        <authorList>
            <person name="Hameed A."/>
            <person name="Shahina M."/>
            <person name="Lai W.A."/>
            <person name="Lin S.Y."/>
            <person name="Young L.S."/>
            <person name="Liu Y.C."/>
            <person name="Hsu Y.H."/>
            <person name="Young C.C."/>
        </authorList>
    </citation>
    <scope>NUCLEOTIDE SEQUENCE [LARGE SCALE GENOMIC DNA]</scope>
    <source>
        <strain evidence="5 6">KCTC 52183</strain>
    </source>
</reference>
<dbReference type="SUPFAM" id="SSF53822">
    <property type="entry name" value="Periplasmic binding protein-like I"/>
    <property type="match status" value="1"/>
</dbReference>
<keyword evidence="6" id="KW-1185">Reference proteome</keyword>
<dbReference type="GO" id="GO:0000976">
    <property type="term" value="F:transcription cis-regulatory region binding"/>
    <property type="evidence" value="ECO:0007669"/>
    <property type="project" value="TreeGrafter"/>
</dbReference>
<dbReference type="SUPFAM" id="SSF47413">
    <property type="entry name" value="lambda repressor-like DNA-binding domains"/>
    <property type="match status" value="1"/>
</dbReference>
<dbReference type="Proteomes" id="UP000291301">
    <property type="component" value="Unassembled WGS sequence"/>
</dbReference>
<dbReference type="PANTHER" id="PTHR30146:SF109">
    <property type="entry name" value="HTH-TYPE TRANSCRIPTIONAL REGULATOR GALS"/>
    <property type="match status" value="1"/>
</dbReference>
<evidence type="ECO:0000313" key="6">
    <source>
        <dbReference type="Proteomes" id="UP000291301"/>
    </source>
</evidence>
<dbReference type="PANTHER" id="PTHR30146">
    <property type="entry name" value="LACI-RELATED TRANSCRIPTIONAL REPRESSOR"/>
    <property type="match status" value="1"/>
</dbReference>
<dbReference type="Gene3D" id="1.10.260.40">
    <property type="entry name" value="lambda repressor-like DNA-binding domains"/>
    <property type="match status" value="1"/>
</dbReference>
<dbReference type="SMART" id="SM00354">
    <property type="entry name" value="HTH_LACI"/>
    <property type="match status" value="1"/>
</dbReference>
<dbReference type="InterPro" id="IPR000843">
    <property type="entry name" value="HTH_LacI"/>
</dbReference>
<evidence type="ECO:0000259" key="4">
    <source>
        <dbReference type="PROSITE" id="PS50932"/>
    </source>
</evidence>
<organism evidence="5 6">
    <name type="scientific">Oricola cellulosilytica</name>
    <dbReference type="NCBI Taxonomy" id="1429082"/>
    <lineage>
        <taxon>Bacteria</taxon>
        <taxon>Pseudomonadati</taxon>
        <taxon>Pseudomonadota</taxon>
        <taxon>Alphaproteobacteria</taxon>
        <taxon>Hyphomicrobiales</taxon>
        <taxon>Ahrensiaceae</taxon>
        <taxon>Oricola</taxon>
    </lineage>
</organism>
<dbReference type="InterPro" id="IPR001761">
    <property type="entry name" value="Peripla_BP/Lac1_sug-bd_dom"/>
</dbReference>
<dbReference type="InterPro" id="IPR028082">
    <property type="entry name" value="Peripla_BP_I"/>
</dbReference>
<dbReference type="PROSITE" id="PS50932">
    <property type="entry name" value="HTH_LACI_2"/>
    <property type="match status" value="1"/>
</dbReference>
<protein>
    <submittedName>
        <fullName evidence="5">LacI family transcriptional regulator</fullName>
    </submittedName>
</protein>
<proteinExistence type="predicted"/>
<dbReference type="Pfam" id="PF00356">
    <property type="entry name" value="LacI"/>
    <property type="match status" value="1"/>
</dbReference>